<evidence type="ECO:0000256" key="4">
    <source>
        <dbReference type="ARBA" id="ARBA00022858"/>
    </source>
</evidence>
<dbReference type="InParanoid" id="A0A674MSJ5"/>
<dbReference type="PROSITE" id="PS00270">
    <property type="entry name" value="ENDOTHELIN"/>
    <property type="match status" value="1"/>
</dbReference>
<dbReference type="InterPro" id="IPR019764">
    <property type="entry name" value="Endothelin_toxin_CS"/>
</dbReference>
<dbReference type="AlphaFoldDB" id="A0A674MSJ5"/>
<dbReference type="InterPro" id="IPR020475">
    <property type="entry name" value="Endothelin"/>
</dbReference>
<dbReference type="GO" id="GO:0005615">
    <property type="term" value="C:extracellular space"/>
    <property type="evidence" value="ECO:0007669"/>
    <property type="project" value="TreeGrafter"/>
</dbReference>
<organism evidence="7 8">
    <name type="scientific">Takifugu rubripes</name>
    <name type="common">Japanese pufferfish</name>
    <name type="synonym">Fugu rubripes</name>
    <dbReference type="NCBI Taxonomy" id="31033"/>
    <lineage>
        <taxon>Eukaryota</taxon>
        <taxon>Metazoa</taxon>
        <taxon>Chordata</taxon>
        <taxon>Craniata</taxon>
        <taxon>Vertebrata</taxon>
        <taxon>Euteleostomi</taxon>
        <taxon>Actinopterygii</taxon>
        <taxon>Neopterygii</taxon>
        <taxon>Teleostei</taxon>
        <taxon>Neoteleostei</taxon>
        <taxon>Acanthomorphata</taxon>
        <taxon>Eupercaria</taxon>
        <taxon>Tetraodontiformes</taxon>
        <taxon>Tetradontoidea</taxon>
        <taxon>Tetraodontidae</taxon>
        <taxon>Takifugu</taxon>
    </lineage>
</organism>
<comment type="similarity">
    <text evidence="2">Belongs to the endothelin/sarafotoxin family.</text>
</comment>
<protein>
    <recommendedName>
        <fullName evidence="6">Endothelin-like toxin domain-containing protein</fullName>
    </recommendedName>
</protein>
<dbReference type="GO" id="GO:0005179">
    <property type="term" value="F:hormone activity"/>
    <property type="evidence" value="ECO:0007669"/>
    <property type="project" value="TreeGrafter"/>
</dbReference>
<proteinExistence type="inferred from homology"/>
<evidence type="ECO:0000256" key="2">
    <source>
        <dbReference type="ARBA" id="ARBA00010959"/>
    </source>
</evidence>
<sequence>PPTPACFFSSLSWPPCGKKHLDVEAADGLPTHRVRTKRCACSSLMDSECHYFCHLDIIWVNTPSKTTLRGLGDGLARRRRSAPRCTCGEVDFRTCIITISIFLLLQPGKPLQELRKEASSPDSHHPQVNLQLYYLTNFSFRQVLKSSGYEDVNEAASAEAERERERLL</sequence>
<dbReference type="GO" id="GO:0003100">
    <property type="term" value="P:regulation of systemic arterial blood pressure by endothelin"/>
    <property type="evidence" value="ECO:0007669"/>
    <property type="project" value="TreeGrafter"/>
</dbReference>
<accession>A0A674MSJ5</accession>
<dbReference type="GeneTree" id="ENSGT00940000175511"/>
<evidence type="ECO:0000256" key="1">
    <source>
        <dbReference type="ARBA" id="ARBA00004613"/>
    </source>
</evidence>
<evidence type="ECO:0000256" key="5">
    <source>
        <dbReference type="ARBA" id="ARBA00023322"/>
    </source>
</evidence>
<dbReference type="GO" id="GO:0006874">
    <property type="term" value="P:intracellular calcium ion homeostasis"/>
    <property type="evidence" value="ECO:0007669"/>
    <property type="project" value="TreeGrafter"/>
</dbReference>
<dbReference type="PANTHER" id="PTHR13874">
    <property type="entry name" value="ENDOTHELIN"/>
    <property type="match status" value="1"/>
</dbReference>
<dbReference type="Ensembl" id="ENSTRUT00000082390.1">
    <property type="protein sequence ID" value="ENSTRUP00000063989.1"/>
    <property type="gene ID" value="ENSTRUG00000021269.2"/>
</dbReference>
<keyword evidence="3" id="KW-0964">Secreted</keyword>
<evidence type="ECO:0000313" key="8">
    <source>
        <dbReference type="Proteomes" id="UP000005226"/>
    </source>
</evidence>
<keyword evidence="4" id="KW-0838">Vasoactive</keyword>
<dbReference type="InterPro" id="IPR001928">
    <property type="entry name" value="Endothln-like_toxin"/>
</dbReference>
<reference evidence="7 8" key="1">
    <citation type="journal article" date="2011" name="Genome Biol. Evol.">
        <title>Integration of the genetic map and genome assembly of fugu facilitates insights into distinct features of genome evolution in teleosts and mammals.</title>
        <authorList>
            <person name="Kai W."/>
            <person name="Kikuchi K."/>
            <person name="Tohari S."/>
            <person name="Chew A.K."/>
            <person name="Tay A."/>
            <person name="Fujiwara A."/>
            <person name="Hosoya S."/>
            <person name="Suetake H."/>
            <person name="Naruse K."/>
            <person name="Brenner S."/>
            <person name="Suzuki Y."/>
            <person name="Venkatesh B."/>
        </authorList>
    </citation>
    <scope>NUCLEOTIDE SEQUENCE [LARGE SCALE GENOMIC DNA]</scope>
</reference>
<dbReference type="PRINTS" id="PR00365">
    <property type="entry name" value="ENDOTHELIN"/>
</dbReference>
<evidence type="ECO:0000313" key="7">
    <source>
        <dbReference type="Ensembl" id="ENSTRUP00000063989.1"/>
    </source>
</evidence>
<reference evidence="7" key="2">
    <citation type="submission" date="2025-08" db="UniProtKB">
        <authorList>
            <consortium name="Ensembl"/>
        </authorList>
    </citation>
    <scope>IDENTIFICATION</scope>
</reference>
<name>A0A674MSJ5_TAKRU</name>
<dbReference type="GO" id="GO:0031708">
    <property type="term" value="F:endothelin B receptor binding"/>
    <property type="evidence" value="ECO:0007669"/>
    <property type="project" value="TreeGrafter"/>
</dbReference>
<dbReference type="SMART" id="SM00272">
    <property type="entry name" value="END"/>
    <property type="match status" value="1"/>
</dbReference>
<dbReference type="Pfam" id="PF00322">
    <property type="entry name" value="Endothelin"/>
    <property type="match status" value="1"/>
</dbReference>
<gene>
    <name evidence="7" type="primary">LOC101074930</name>
</gene>
<dbReference type="GO" id="GO:0019229">
    <property type="term" value="P:regulation of vasoconstriction"/>
    <property type="evidence" value="ECO:0007669"/>
    <property type="project" value="InterPro"/>
</dbReference>
<feature type="domain" description="Endothelin-like toxin" evidence="6">
    <location>
        <begin position="38"/>
        <end position="59"/>
    </location>
</feature>
<evidence type="ECO:0000259" key="6">
    <source>
        <dbReference type="SMART" id="SM00272"/>
    </source>
</evidence>
<comment type="subcellular location">
    <subcellularLocation>
        <location evidence="1">Secreted</location>
    </subcellularLocation>
</comment>
<reference evidence="7" key="3">
    <citation type="submission" date="2025-09" db="UniProtKB">
        <authorList>
            <consortium name="Ensembl"/>
        </authorList>
    </citation>
    <scope>IDENTIFICATION</scope>
</reference>
<keyword evidence="8" id="KW-1185">Reference proteome</keyword>
<evidence type="ECO:0000256" key="3">
    <source>
        <dbReference type="ARBA" id="ARBA00022525"/>
    </source>
</evidence>
<dbReference type="PANTHER" id="PTHR13874:SF9">
    <property type="entry name" value="ENDOTHELIN-2"/>
    <property type="match status" value="1"/>
</dbReference>
<dbReference type="GO" id="GO:0014826">
    <property type="term" value="P:vein smooth muscle contraction"/>
    <property type="evidence" value="ECO:0007669"/>
    <property type="project" value="TreeGrafter"/>
</dbReference>
<dbReference type="Proteomes" id="UP000005226">
    <property type="component" value="Chromosome 7"/>
</dbReference>
<keyword evidence="5" id="KW-0839">Vasoconstrictor</keyword>